<evidence type="ECO:0000256" key="1">
    <source>
        <dbReference type="SAM" id="MobiDB-lite"/>
    </source>
</evidence>
<organism evidence="2 3">
    <name type="scientific">Rufibacter hautae</name>
    <dbReference type="NCBI Taxonomy" id="2595005"/>
    <lineage>
        <taxon>Bacteria</taxon>
        <taxon>Pseudomonadati</taxon>
        <taxon>Bacteroidota</taxon>
        <taxon>Cytophagia</taxon>
        <taxon>Cytophagales</taxon>
        <taxon>Hymenobacteraceae</taxon>
        <taxon>Rufibacter</taxon>
    </lineage>
</organism>
<protein>
    <submittedName>
        <fullName evidence="2">Uncharacterized protein</fullName>
    </submittedName>
</protein>
<dbReference type="OrthoDB" id="847285at2"/>
<dbReference type="AlphaFoldDB" id="A0A5B6TDY4"/>
<evidence type="ECO:0000313" key="3">
    <source>
        <dbReference type="Proteomes" id="UP000324133"/>
    </source>
</evidence>
<name>A0A5B6TDY4_9BACT</name>
<feature type="region of interest" description="Disordered" evidence="1">
    <location>
        <begin position="1"/>
        <end position="23"/>
    </location>
</feature>
<gene>
    <name evidence="2" type="ORF">FOA19_22515</name>
</gene>
<dbReference type="RefSeq" id="WP_149093081.1">
    <property type="nucleotide sequence ID" value="NZ_VKKY01000003.1"/>
</dbReference>
<comment type="caution">
    <text evidence="2">The sequence shown here is derived from an EMBL/GenBank/DDBJ whole genome shotgun (WGS) entry which is preliminary data.</text>
</comment>
<accession>A0A5B6TDY4</accession>
<evidence type="ECO:0000313" key="2">
    <source>
        <dbReference type="EMBL" id="KAA3437141.1"/>
    </source>
</evidence>
<dbReference type="Proteomes" id="UP000324133">
    <property type="component" value="Unassembled WGS sequence"/>
</dbReference>
<keyword evidence="3" id="KW-1185">Reference proteome</keyword>
<sequence>MTKRIHGAAQAAQEGENPPKPEPPLYFKLPCSLDLETLLPGRRGRKLRLYAYLCHIIYERRIWGRKEEGDDPFVQLDSRLLQRMLTTKECRSVIGDLVRAGVIEVDGKFRIGKEGEPGKCLGYRFTPRYANQGPKQVAIHNKPLKKKAMRGIEEFKPSVGEVLGFLYRQLGRIRVDLPKGYGFVLWPARRETYLRMLVWIKANPKVCFTYPRIRPASRQAEWGQRAARGRADLHGGVADLHGGVLQICTGCAGLHGGVAAVQQAGKVVAQLQPGRGKGAFVQRMAASLRHVVAPVHNQLSISRAGTKGTALHSGALFSVLSAKHQLLSCLPPKAPSSFSFLSPPYSYPYLLPPPSSLCYHFLDFNTSARLLRLDRMHQASIGEVPWDFKVDGKTGRLFTNLTNLNKELRPFLRLDTGQRIVGIDIGECQPFLLGMLLLEQARSLWPEGLPGDVSHFLDLTESRSFYRFLMDRCGIAEGERDAFKKTIFGGIFYCSDWKAEHPDNLAGRTFIEHFPSVYTAIKGMKGRDRSTLPIQLMRKESEIVIHGVCRQVAEMGDEGFFLATIHDCILTTEDKADIVEGLLGGIFMKRYGRVPFLNREEIN</sequence>
<reference evidence="2 3" key="1">
    <citation type="submission" date="2019-07" db="EMBL/GenBank/DDBJ databases">
        <title>Rufibacter sp. nov., isolated from lake sediment.</title>
        <authorList>
            <person name="Qu J.-H."/>
        </authorList>
    </citation>
    <scope>NUCLEOTIDE SEQUENCE [LARGE SCALE GENOMIC DNA]</scope>
    <source>
        <strain evidence="2 3">NBS58-1</strain>
    </source>
</reference>
<proteinExistence type="predicted"/>
<dbReference type="EMBL" id="VKKY01000003">
    <property type="protein sequence ID" value="KAA3437141.1"/>
    <property type="molecule type" value="Genomic_DNA"/>
</dbReference>